<feature type="transmembrane region" description="Helical" evidence="1">
    <location>
        <begin position="12"/>
        <end position="30"/>
    </location>
</feature>
<keyword evidence="1" id="KW-0472">Membrane</keyword>
<protein>
    <submittedName>
        <fullName evidence="3">Uncharacterized protein</fullName>
    </submittedName>
</protein>
<comment type="caution">
    <text evidence="3">The sequence shown here is derived from an EMBL/GenBank/DDBJ whole genome shotgun (WGS) entry which is preliminary data.</text>
</comment>
<accession>A0A553BTL6</accession>
<dbReference type="RefSeq" id="WP_143386958.1">
    <property type="nucleotide sequence ID" value="NZ_VJZL01000006.1"/>
</dbReference>
<dbReference type="EMBL" id="VJZN01000008">
    <property type="protein sequence ID" value="TRX07429.1"/>
    <property type="molecule type" value="Genomic_DNA"/>
</dbReference>
<sequence length="72" mass="8515">MGERWKYQIKTGGIWGVFMTVFMILFEIKEVPFLEQVSKPSFYIRGGAYIILGIFVLGYFTWKSKNKRLNNQ</sequence>
<evidence type="ECO:0000256" key="1">
    <source>
        <dbReference type="SAM" id="Phobius"/>
    </source>
</evidence>
<keyword evidence="4" id="KW-1185">Reference proteome</keyword>
<organism evidence="3 5">
    <name type="scientific">Flavobacterium gawalongense</name>
    <dbReference type="NCBI Taxonomy" id="2594432"/>
    <lineage>
        <taxon>Bacteria</taxon>
        <taxon>Pseudomonadati</taxon>
        <taxon>Bacteroidota</taxon>
        <taxon>Flavobacteriia</taxon>
        <taxon>Flavobacteriales</taxon>
        <taxon>Flavobacteriaceae</taxon>
        <taxon>Flavobacterium</taxon>
    </lineage>
</organism>
<keyword evidence="1" id="KW-1133">Transmembrane helix</keyword>
<dbReference type="EMBL" id="VJZL01000006">
    <property type="protein sequence ID" value="TRX11597.1"/>
    <property type="molecule type" value="Genomic_DNA"/>
</dbReference>
<evidence type="ECO:0000313" key="3">
    <source>
        <dbReference type="EMBL" id="TRX11597.1"/>
    </source>
</evidence>
<proteinExistence type="predicted"/>
<evidence type="ECO:0000313" key="4">
    <source>
        <dbReference type="Proteomes" id="UP000318528"/>
    </source>
</evidence>
<keyword evidence="1" id="KW-0812">Transmembrane</keyword>
<evidence type="ECO:0000313" key="5">
    <source>
        <dbReference type="Proteomes" id="UP000318669"/>
    </source>
</evidence>
<name>A0A553BTL6_9FLAO</name>
<dbReference type="OrthoDB" id="1368146at2"/>
<dbReference type="Proteomes" id="UP000318528">
    <property type="component" value="Unassembled WGS sequence"/>
</dbReference>
<dbReference type="AlphaFoldDB" id="A0A553BTL6"/>
<reference evidence="4 5" key="1">
    <citation type="submission" date="2019-07" db="EMBL/GenBank/DDBJ databases">
        <title>Novel species of Flavobacterium.</title>
        <authorList>
            <person name="Liu Q."/>
            <person name="Xin Y.-H."/>
        </authorList>
    </citation>
    <scope>NUCLEOTIDE SEQUENCE [LARGE SCALE GENOMIC DNA]</scope>
    <source>
        <strain evidence="2 4">GSP39</strain>
        <strain evidence="3 5">GSR22</strain>
    </source>
</reference>
<evidence type="ECO:0000313" key="2">
    <source>
        <dbReference type="EMBL" id="TRX07429.1"/>
    </source>
</evidence>
<feature type="transmembrane region" description="Helical" evidence="1">
    <location>
        <begin position="42"/>
        <end position="62"/>
    </location>
</feature>
<gene>
    <name evidence="3" type="ORF">FNW11_05250</name>
    <name evidence="2" type="ORF">FNW12_06225</name>
</gene>
<dbReference type="Proteomes" id="UP000318669">
    <property type="component" value="Unassembled WGS sequence"/>
</dbReference>